<dbReference type="Proteomes" id="UP000178656">
    <property type="component" value="Unassembled WGS sequence"/>
</dbReference>
<name>A0A1F5T5M4_9BACT</name>
<dbReference type="NCBIfam" id="NF001764">
    <property type="entry name" value="PRK00504.1"/>
    <property type="match status" value="1"/>
</dbReference>
<dbReference type="InterPro" id="IPR011332">
    <property type="entry name" value="Ribosomal_zn-bd"/>
</dbReference>
<keyword evidence="2 5" id="KW-0689">Ribosomal protein</keyword>
<evidence type="ECO:0000256" key="3">
    <source>
        <dbReference type="ARBA" id="ARBA00023274"/>
    </source>
</evidence>
<dbReference type="HAMAP" id="MF_00294">
    <property type="entry name" value="Ribosomal_bL33"/>
    <property type="match status" value="1"/>
</dbReference>
<dbReference type="NCBIfam" id="NF001860">
    <property type="entry name" value="PRK00595.1"/>
    <property type="match status" value="1"/>
</dbReference>
<proteinExistence type="inferred from homology"/>
<dbReference type="InterPro" id="IPR038584">
    <property type="entry name" value="Ribosomal_bL33_sf"/>
</dbReference>
<dbReference type="SUPFAM" id="SSF57829">
    <property type="entry name" value="Zn-binding ribosomal proteins"/>
    <property type="match status" value="1"/>
</dbReference>
<dbReference type="GO" id="GO:1990904">
    <property type="term" value="C:ribonucleoprotein complex"/>
    <property type="evidence" value="ECO:0007669"/>
    <property type="project" value="UniProtKB-KW"/>
</dbReference>
<dbReference type="GO" id="GO:0005737">
    <property type="term" value="C:cytoplasm"/>
    <property type="evidence" value="ECO:0007669"/>
    <property type="project" value="UniProtKB-ARBA"/>
</dbReference>
<dbReference type="AlphaFoldDB" id="A0A1F5T5M4"/>
<dbReference type="GO" id="GO:0006412">
    <property type="term" value="P:translation"/>
    <property type="evidence" value="ECO:0007669"/>
    <property type="project" value="UniProtKB-UniRule"/>
</dbReference>
<dbReference type="GO" id="GO:0003735">
    <property type="term" value="F:structural constituent of ribosome"/>
    <property type="evidence" value="ECO:0007669"/>
    <property type="project" value="InterPro"/>
</dbReference>
<sequence>MSQDNMIKLQCTECRTVNYNSRRNKKTIKAKIELKKYCKQCKKHSAHKEVK</sequence>
<evidence type="ECO:0000256" key="2">
    <source>
        <dbReference type="ARBA" id="ARBA00022980"/>
    </source>
</evidence>
<evidence type="ECO:0000313" key="6">
    <source>
        <dbReference type="EMBL" id="OGF34275.1"/>
    </source>
</evidence>
<evidence type="ECO:0000313" key="7">
    <source>
        <dbReference type="Proteomes" id="UP000178656"/>
    </source>
</evidence>
<evidence type="ECO:0000256" key="5">
    <source>
        <dbReference type="HAMAP-Rule" id="MF_00294"/>
    </source>
</evidence>
<organism evidence="6 7">
    <name type="scientific">Candidatus Falkowbacteria bacterium RIFOXYC2_FULL_48_21</name>
    <dbReference type="NCBI Taxonomy" id="1798005"/>
    <lineage>
        <taxon>Bacteria</taxon>
        <taxon>Candidatus Falkowiibacteriota</taxon>
    </lineage>
</organism>
<gene>
    <name evidence="5" type="primary">rpmG</name>
    <name evidence="6" type="ORF">A2482_00585</name>
</gene>
<evidence type="ECO:0000256" key="4">
    <source>
        <dbReference type="ARBA" id="ARBA00035176"/>
    </source>
</evidence>
<dbReference type="Pfam" id="PF00471">
    <property type="entry name" value="Ribosomal_L33"/>
    <property type="match status" value="1"/>
</dbReference>
<reference evidence="6 7" key="1">
    <citation type="journal article" date="2016" name="Nat. Commun.">
        <title>Thousands of microbial genomes shed light on interconnected biogeochemical processes in an aquifer system.</title>
        <authorList>
            <person name="Anantharaman K."/>
            <person name="Brown C.T."/>
            <person name="Hug L.A."/>
            <person name="Sharon I."/>
            <person name="Castelle C.J."/>
            <person name="Probst A.J."/>
            <person name="Thomas B.C."/>
            <person name="Singh A."/>
            <person name="Wilkins M.J."/>
            <person name="Karaoz U."/>
            <person name="Brodie E.L."/>
            <person name="Williams K.H."/>
            <person name="Hubbard S.S."/>
            <person name="Banfield J.F."/>
        </authorList>
    </citation>
    <scope>NUCLEOTIDE SEQUENCE [LARGE SCALE GENOMIC DNA]</scope>
</reference>
<dbReference type="NCBIfam" id="TIGR01023">
    <property type="entry name" value="rpmG_bact"/>
    <property type="match status" value="1"/>
</dbReference>
<evidence type="ECO:0000256" key="1">
    <source>
        <dbReference type="ARBA" id="ARBA00007596"/>
    </source>
</evidence>
<protein>
    <recommendedName>
        <fullName evidence="4 5">Large ribosomal subunit protein bL33</fullName>
    </recommendedName>
</protein>
<dbReference type="Gene3D" id="2.20.28.120">
    <property type="entry name" value="Ribosomal protein L33"/>
    <property type="match status" value="1"/>
</dbReference>
<accession>A0A1F5T5M4</accession>
<dbReference type="EMBL" id="MFGM01000074">
    <property type="protein sequence ID" value="OGF34275.1"/>
    <property type="molecule type" value="Genomic_DNA"/>
</dbReference>
<comment type="caution">
    <text evidence="6">The sequence shown here is derived from an EMBL/GenBank/DDBJ whole genome shotgun (WGS) entry which is preliminary data.</text>
</comment>
<comment type="similarity">
    <text evidence="1 5">Belongs to the bacterial ribosomal protein bL33 family.</text>
</comment>
<dbReference type="InterPro" id="IPR001705">
    <property type="entry name" value="Ribosomal_bL33"/>
</dbReference>
<keyword evidence="3 5" id="KW-0687">Ribonucleoprotein</keyword>
<dbReference type="GO" id="GO:0005840">
    <property type="term" value="C:ribosome"/>
    <property type="evidence" value="ECO:0007669"/>
    <property type="project" value="UniProtKB-KW"/>
</dbReference>